<evidence type="ECO:0000256" key="1">
    <source>
        <dbReference type="ARBA" id="ARBA00022737"/>
    </source>
</evidence>
<sequence length="346" mass="38282">MITAETLQAMIQAMDKDGDGKCSKEEFKEPYMKVQGKKISKAEYDKLWEKIDTDKSGDVSVKELAAYYGFEIGLNGKVIEKAEDEMDDDSILEALRMAALLSVEPEKVPEEPREKKPSIAEKQVRVKSVHMKGIAEPDNLERILLEECQIGDVTKVAAVADKIAAKGMSVRVEDDQGKMPLHLLARIGDQAEDVIRKILDQGGESKKDINYTDLNMKTPLHIAAEFKQGKLLKILLDRGANPLMQNKEGKTVLHMAVQSTSEEITTILLMHEKVTPKKDELVKLVDNDGRTALHIASFRAEADMVKLLLDHGADAKAADKSGHKAAGLAGKANRRKSRELLEAFSP</sequence>
<organism evidence="6">
    <name type="scientific">Haptolina ericina</name>
    <dbReference type="NCBI Taxonomy" id="156174"/>
    <lineage>
        <taxon>Eukaryota</taxon>
        <taxon>Haptista</taxon>
        <taxon>Haptophyta</taxon>
        <taxon>Prymnesiophyceae</taxon>
        <taxon>Prymnesiales</taxon>
        <taxon>Prymnesiaceae</taxon>
        <taxon>Haptolina</taxon>
    </lineage>
</organism>
<evidence type="ECO:0000259" key="5">
    <source>
        <dbReference type="PROSITE" id="PS50222"/>
    </source>
</evidence>
<dbReference type="PANTHER" id="PTHR24198:SF165">
    <property type="entry name" value="ANKYRIN REPEAT-CONTAINING PROTEIN-RELATED"/>
    <property type="match status" value="1"/>
</dbReference>
<dbReference type="PANTHER" id="PTHR24198">
    <property type="entry name" value="ANKYRIN REPEAT AND PROTEIN KINASE DOMAIN-CONTAINING PROTEIN"/>
    <property type="match status" value="1"/>
</dbReference>
<protein>
    <recommendedName>
        <fullName evidence="5">EF-hand domain-containing protein</fullName>
    </recommendedName>
</protein>
<dbReference type="PROSITE" id="PS50222">
    <property type="entry name" value="EF_HAND_2"/>
    <property type="match status" value="2"/>
</dbReference>
<feature type="domain" description="EF-hand" evidence="5">
    <location>
        <begin position="2"/>
        <end position="37"/>
    </location>
</feature>
<keyword evidence="2" id="KW-0106">Calcium</keyword>
<dbReference type="Gene3D" id="1.25.40.20">
    <property type="entry name" value="Ankyrin repeat-containing domain"/>
    <property type="match status" value="2"/>
</dbReference>
<dbReference type="PROSITE" id="PS50297">
    <property type="entry name" value="ANK_REP_REGION"/>
    <property type="match status" value="2"/>
</dbReference>
<feature type="domain" description="EF-hand" evidence="5">
    <location>
        <begin position="39"/>
        <end position="74"/>
    </location>
</feature>
<dbReference type="PROSITE" id="PS00018">
    <property type="entry name" value="EF_HAND_1"/>
    <property type="match status" value="2"/>
</dbReference>
<dbReference type="InterPro" id="IPR002048">
    <property type="entry name" value="EF_hand_dom"/>
</dbReference>
<dbReference type="SUPFAM" id="SSF47473">
    <property type="entry name" value="EF-hand"/>
    <property type="match status" value="1"/>
</dbReference>
<gene>
    <name evidence="6" type="ORF">HERI1096_LOCUS17567</name>
</gene>
<evidence type="ECO:0000313" key="6">
    <source>
        <dbReference type="EMBL" id="CAE0116882.1"/>
    </source>
</evidence>
<dbReference type="Pfam" id="PF12796">
    <property type="entry name" value="Ank_2"/>
    <property type="match status" value="1"/>
</dbReference>
<evidence type="ECO:0000256" key="4">
    <source>
        <dbReference type="PROSITE-ProRule" id="PRU00023"/>
    </source>
</evidence>
<evidence type="ECO:0000256" key="3">
    <source>
        <dbReference type="ARBA" id="ARBA00023043"/>
    </source>
</evidence>
<dbReference type="CDD" id="cd00051">
    <property type="entry name" value="EFh"/>
    <property type="match status" value="1"/>
</dbReference>
<dbReference type="InterPro" id="IPR018247">
    <property type="entry name" value="EF_Hand_1_Ca_BS"/>
</dbReference>
<dbReference type="PRINTS" id="PR01415">
    <property type="entry name" value="ANKYRIN"/>
</dbReference>
<proteinExistence type="predicted"/>
<reference evidence="6" key="1">
    <citation type="submission" date="2021-01" db="EMBL/GenBank/DDBJ databases">
        <authorList>
            <person name="Corre E."/>
            <person name="Pelletier E."/>
            <person name="Niang G."/>
            <person name="Scheremetjew M."/>
            <person name="Finn R."/>
            <person name="Kale V."/>
            <person name="Holt S."/>
            <person name="Cochrane G."/>
            <person name="Meng A."/>
            <person name="Brown T."/>
            <person name="Cohen L."/>
        </authorList>
    </citation>
    <scope>NUCLEOTIDE SEQUENCE</scope>
    <source>
        <strain evidence="6">CCMP281</strain>
    </source>
</reference>
<dbReference type="PROSITE" id="PS50088">
    <property type="entry name" value="ANK_REPEAT"/>
    <property type="match status" value="2"/>
</dbReference>
<keyword evidence="1" id="KW-0677">Repeat</keyword>
<evidence type="ECO:0000256" key="2">
    <source>
        <dbReference type="ARBA" id="ARBA00022837"/>
    </source>
</evidence>
<dbReference type="SMART" id="SM00054">
    <property type="entry name" value="EFh"/>
    <property type="match status" value="2"/>
</dbReference>
<dbReference type="GO" id="GO:0005509">
    <property type="term" value="F:calcium ion binding"/>
    <property type="evidence" value="ECO:0007669"/>
    <property type="project" value="InterPro"/>
</dbReference>
<dbReference type="EMBL" id="HBHX01031542">
    <property type="protein sequence ID" value="CAE0116882.1"/>
    <property type="molecule type" value="Transcribed_RNA"/>
</dbReference>
<dbReference type="Pfam" id="PF13499">
    <property type="entry name" value="EF-hand_7"/>
    <property type="match status" value="1"/>
</dbReference>
<dbReference type="InterPro" id="IPR002110">
    <property type="entry name" value="Ankyrin_rpt"/>
</dbReference>
<dbReference type="SUPFAM" id="SSF48403">
    <property type="entry name" value="Ankyrin repeat"/>
    <property type="match status" value="1"/>
</dbReference>
<accession>A0A7S3AVP7</accession>
<name>A0A7S3AVP7_9EUKA</name>
<dbReference type="SMART" id="SM00248">
    <property type="entry name" value="ANK"/>
    <property type="match status" value="4"/>
</dbReference>
<dbReference type="InterPro" id="IPR036770">
    <property type="entry name" value="Ankyrin_rpt-contain_sf"/>
</dbReference>
<dbReference type="InterPro" id="IPR011992">
    <property type="entry name" value="EF-hand-dom_pair"/>
</dbReference>
<dbReference type="Gene3D" id="1.10.238.10">
    <property type="entry name" value="EF-hand"/>
    <property type="match status" value="1"/>
</dbReference>
<keyword evidence="3 4" id="KW-0040">ANK repeat</keyword>
<feature type="repeat" description="ANK" evidence="4">
    <location>
        <begin position="288"/>
        <end position="320"/>
    </location>
</feature>
<feature type="repeat" description="ANK" evidence="4">
    <location>
        <begin position="215"/>
        <end position="247"/>
    </location>
</feature>
<dbReference type="AlphaFoldDB" id="A0A7S3AVP7"/>